<evidence type="ECO:0000256" key="5">
    <source>
        <dbReference type="ARBA" id="ARBA00022946"/>
    </source>
</evidence>
<comment type="function">
    <text evidence="8">Membrane-associated protein that warps the membrane surface to access and bind aromatic isoprenes with high specificity, including ubiquinone (CoQ) isoprene intermediates and presents them directly to Coq7, therefore facilitating the Coq7-mediated hydroxylase step. Participates in the biosynthesis of coenzyme Q, also named ubiquinone, an essential lipid-soluble electron transporter for aerobic cellular respiration.</text>
</comment>
<evidence type="ECO:0000256" key="6">
    <source>
        <dbReference type="ARBA" id="ARBA00023121"/>
    </source>
</evidence>
<evidence type="ECO:0000313" key="10">
    <source>
        <dbReference type="EMBL" id="GET87135.1"/>
    </source>
</evidence>
<gene>
    <name evidence="10" type="ORF">LtaPh_1410400</name>
</gene>
<evidence type="ECO:0000256" key="3">
    <source>
        <dbReference type="ARBA" id="ARBA00010766"/>
    </source>
</evidence>
<organism evidence="10 11">
    <name type="scientific">Leishmania tarentolae</name>
    <name type="common">Sauroleishmania tarentolae</name>
    <dbReference type="NCBI Taxonomy" id="5689"/>
    <lineage>
        <taxon>Eukaryota</taxon>
        <taxon>Discoba</taxon>
        <taxon>Euglenozoa</taxon>
        <taxon>Kinetoplastea</taxon>
        <taxon>Metakinetoplastina</taxon>
        <taxon>Trypanosomatida</taxon>
        <taxon>Trypanosomatidae</taxon>
        <taxon>Leishmaniinae</taxon>
        <taxon>Leishmania</taxon>
        <taxon>lizard Leishmania</taxon>
    </lineage>
</organism>
<dbReference type="VEuPathDB" id="TriTrypDB:LtaPh_1410400"/>
<dbReference type="UniPathway" id="UPA00232"/>
<evidence type="ECO:0000259" key="9">
    <source>
        <dbReference type="Pfam" id="PF08511"/>
    </source>
</evidence>
<evidence type="ECO:0000256" key="4">
    <source>
        <dbReference type="ARBA" id="ARBA00022688"/>
    </source>
</evidence>
<dbReference type="PANTHER" id="PTHR21427">
    <property type="entry name" value="UBIQUINONE BIOSYNTHESIS PROTEIN COQ9, MITOCHONDRIAL"/>
    <property type="match status" value="1"/>
</dbReference>
<keyword evidence="11" id="KW-1185">Reference proteome</keyword>
<accession>A0A640KDB5</accession>
<feature type="domain" description="COQ9 C-terminal" evidence="9">
    <location>
        <begin position="219"/>
        <end position="268"/>
    </location>
</feature>
<dbReference type="GO" id="GO:0006744">
    <property type="term" value="P:ubiquinone biosynthetic process"/>
    <property type="evidence" value="ECO:0007669"/>
    <property type="project" value="UniProtKB-UniRule"/>
</dbReference>
<reference evidence="10" key="1">
    <citation type="submission" date="2019-11" db="EMBL/GenBank/DDBJ databases">
        <title>Leishmania tarentolae CDS.</title>
        <authorList>
            <person name="Goto Y."/>
            <person name="Yamagishi J."/>
        </authorList>
    </citation>
    <scope>NUCLEOTIDE SEQUENCE [LARGE SCALE GENOMIC DNA]</scope>
    <source>
        <strain evidence="10">Parrot Tar II</strain>
    </source>
</reference>
<dbReference type="EMBL" id="BLBS01000018">
    <property type="protein sequence ID" value="GET87135.1"/>
    <property type="molecule type" value="Genomic_DNA"/>
</dbReference>
<evidence type="ECO:0000313" key="11">
    <source>
        <dbReference type="Proteomes" id="UP000419144"/>
    </source>
</evidence>
<dbReference type="GO" id="GO:0008289">
    <property type="term" value="F:lipid binding"/>
    <property type="evidence" value="ECO:0007669"/>
    <property type="project" value="UniProtKB-UniRule"/>
</dbReference>
<evidence type="ECO:0000256" key="2">
    <source>
        <dbReference type="ARBA" id="ARBA00004749"/>
    </source>
</evidence>
<keyword evidence="7 8" id="KW-0496">Mitochondrion</keyword>
<dbReference type="AlphaFoldDB" id="A0A640KDB5"/>
<dbReference type="Pfam" id="PF08511">
    <property type="entry name" value="COQ9"/>
    <property type="match status" value="1"/>
</dbReference>
<comment type="subcellular location">
    <subcellularLocation>
        <location evidence="1 8">Mitochondrion</location>
    </subcellularLocation>
</comment>
<evidence type="ECO:0000256" key="8">
    <source>
        <dbReference type="RuleBase" id="RU366063"/>
    </source>
</evidence>
<keyword evidence="6 8" id="KW-0446">Lipid-binding</keyword>
<name>A0A640KDB5_LEITA</name>
<comment type="similarity">
    <text evidence="3 8">Belongs to the COQ9 family.</text>
</comment>
<dbReference type="OrthoDB" id="619536at2759"/>
<keyword evidence="4 8" id="KW-0831">Ubiquinone biosynthesis</keyword>
<dbReference type="Proteomes" id="UP000419144">
    <property type="component" value="Unassembled WGS sequence"/>
</dbReference>
<dbReference type="InterPro" id="IPR013718">
    <property type="entry name" value="COQ9_C"/>
</dbReference>
<comment type="caution">
    <text evidence="10">The sequence shown here is derived from an EMBL/GenBank/DDBJ whole genome shotgun (WGS) entry which is preliminary data.</text>
</comment>
<sequence length="270" mass="29501">MCAALSPAHFQLRVKILSEAAKHVHTTGFTNAALAASLKAIEAEDITDRTLSQIFNRGFPIALVEHIVKSTNLRVQQELESVFNKDAIIKSISSNVDAFVQNRLLLPTEKMIAERAILSKVDLLMPLAGHWPNAVALEYLPSNLPYTVINLAEFVDTTVYYMERAATLGDLLEPARRILGSKAMASRIQHGEIDRNGTSPTSAFLKNFLADISLSSGPYADSSALNVGWYCKRARFALVYGAVTTSLLGDVSRNAGDTRSLTKAAVENFF</sequence>
<protein>
    <recommendedName>
        <fullName evidence="8">Ubiquinone biosynthesis protein</fullName>
    </recommendedName>
</protein>
<evidence type="ECO:0000256" key="7">
    <source>
        <dbReference type="ARBA" id="ARBA00023128"/>
    </source>
</evidence>
<dbReference type="InterPro" id="IPR012762">
    <property type="entry name" value="Ubiq_biosynth_COQ9"/>
</dbReference>
<keyword evidence="5" id="KW-0809">Transit peptide</keyword>
<proteinExistence type="inferred from homology"/>
<comment type="pathway">
    <text evidence="2 8">Cofactor biosynthesis; ubiquinone biosynthesis.</text>
</comment>
<dbReference type="PANTHER" id="PTHR21427:SF19">
    <property type="entry name" value="UBIQUINONE BIOSYNTHESIS PROTEIN COQ9, MITOCHONDRIAL"/>
    <property type="match status" value="1"/>
</dbReference>
<evidence type="ECO:0000256" key="1">
    <source>
        <dbReference type="ARBA" id="ARBA00004173"/>
    </source>
</evidence>
<dbReference type="GO" id="GO:0005743">
    <property type="term" value="C:mitochondrial inner membrane"/>
    <property type="evidence" value="ECO:0007669"/>
    <property type="project" value="TreeGrafter"/>
</dbReference>